<proteinExistence type="predicted"/>
<dbReference type="EMBL" id="JBHSMQ010000001">
    <property type="protein sequence ID" value="MFC5453416.1"/>
    <property type="molecule type" value="Genomic_DNA"/>
</dbReference>
<name>A0ABW0KKH9_9BACT</name>
<dbReference type="InterPro" id="IPR001296">
    <property type="entry name" value="Glyco_trans_1"/>
</dbReference>
<dbReference type="PANTHER" id="PTHR45947:SF3">
    <property type="entry name" value="SULFOQUINOVOSYL TRANSFERASE SQD2"/>
    <property type="match status" value="1"/>
</dbReference>
<keyword evidence="2" id="KW-0808">Transferase</keyword>
<dbReference type="InterPro" id="IPR050194">
    <property type="entry name" value="Glycosyltransferase_grp1"/>
</dbReference>
<gene>
    <name evidence="2" type="ORF">ACFQDI_01005</name>
</gene>
<protein>
    <submittedName>
        <fullName evidence="2">Glycosyltransferase family 4 protein</fullName>
        <ecNumber evidence="2">2.4.-.-</ecNumber>
    </submittedName>
</protein>
<comment type="caution">
    <text evidence="2">The sequence shown here is derived from an EMBL/GenBank/DDBJ whole genome shotgun (WGS) entry which is preliminary data.</text>
</comment>
<reference evidence="3" key="1">
    <citation type="journal article" date="2019" name="Int. J. Syst. Evol. Microbiol.">
        <title>The Global Catalogue of Microorganisms (GCM) 10K type strain sequencing project: providing services to taxonomists for standard genome sequencing and annotation.</title>
        <authorList>
            <consortium name="The Broad Institute Genomics Platform"/>
            <consortium name="The Broad Institute Genome Sequencing Center for Infectious Disease"/>
            <person name="Wu L."/>
            <person name="Ma J."/>
        </authorList>
    </citation>
    <scope>NUCLEOTIDE SEQUENCE [LARGE SCALE GENOMIC DNA]</scope>
    <source>
        <strain evidence="3">CGMCC 4.1469</strain>
    </source>
</reference>
<keyword evidence="2" id="KW-0328">Glycosyltransferase</keyword>
<keyword evidence="3" id="KW-1185">Reference proteome</keyword>
<organism evidence="2 3">
    <name type="scientific">Prosthecobacter fluviatilis</name>
    <dbReference type="NCBI Taxonomy" id="445931"/>
    <lineage>
        <taxon>Bacteria</taxon>
        <taxon>Pseudomonadati</taxon>
        <taxon>Verrucomicrobiota</taxon>
        <taxon>Verrucomicrobiia</taxon>
        <taxon>Verrucomicrobiales</taxon>
        <taxon>Verrucomicrobiaceae</taxon>
        <taxon>Prosthecobacter</taxon>
    </lineage>
</organism>
<dbReference type="Gene3D" id="3.40.50.2000">
    <property type="entry name" value="Glycogen Phosphorylase B"/>
    <property type="match status" value="2"/>
</dbReference>
<dbReference type="GO" id="GO:0016757">
    <property type="term" value="F:glycosyltransferase activity"/>
    <property type="evidence" value="ECO:0007669"/>
    <property type="project" value="UniProtKB-KW"/>
</dbReference>
<accession>A0ABW0KKH9</accession>
<evidence type="ECO:0000259" key="1">
    <source>
        <dbReference type="Pfam" id="PF00534"/>
    </source>
</evidence>
<dbReference type="CDD" id="cd03801">
    <property type="entry name" value="GT4_PimA-like"/>
    <property type="match status" value="1"/>
</dbReference>
<dbReference type="RefSeq" id="WP_377162471.1">
    <property type="nucleotide sequence ID" value="NZ_JBHSMQ010000001.1"/>
</dbReference>
<dbReference type="Proteomes" id="UP001596052">
    <property type="component" value="Unassembled WGS sequence"/>
</dbReference>
<sequence>MTPVSRRLRPLIIAEAANPTLTSAALVGWSCAKAISAQTDAHIVTEWRNRSDFLQAGMVEGVHFTAINNRRLQHLSWSLATKFSRKGSFSWSLYAVLSNLVYPFFERKLWQTFGPRLSAGEFDLVHRLLPLSPTTPSWIAPRLKQIGVPFVLGPLNGGVPWPQGFEDLRQQERDGAGRLRSFYRFSPGLKQTRECAHAILTASRTTLHEMPAHLRSRCIFMPENAVDLEKFPPSPKATASTGANAPLRISFVGRLVALKGVDMLISAAAPLVRSGALHLDIIGDGPERERLQSMVQAENISSGVSMDGWIPHAQLGARLRESDLFVFPSIREFGGGVVLEAMALGIPAVVLDHGGPPELVPPGTGFVLPMTTRDDIVARMRQLLTELHGDPTQLQLAGELAQAHVRKYFSWEAKAAQIHEVYRWVLGHRAAKPDWGTPMGFAPPEADAETPVKSVLHPALVPGHGI</sequence>
<feature type="domain" description="Glycosyl transferase family 1" evidence="1">
    <location>
        <begin position="248"/>
        <end position="386"/>
    </location>
</feature>
<dbReference type="EC" id="2.4.-.-" evidence="2"/>
<dbReference type="PANTHER" id="PTHR45947">
    <property type="entry name" value="SULFOQUINOVOSYL TRANSFERASE SQD2"/>
    <property type="match status" value="1"/>
</dbReference>
<dbReference type="Pfam" id="PF00534">
    <property type="entry name" value="Glycos_transf_1"/>
    <property type="match status" value="1"/>
</dbReference>
<dbReference type="SUPFAM" id="SSF53756">
    <property type="entry name" value="UDP-Glycosyltransferase/glycogen phosphorylase"/>
    <property type="match status" value="1"/>
</dbReference>
<evidence type="ECO:0000313" key="2">
    <source>
        <dbReference type="EMBL" id="MFC5453416.1"/>
    </source>
</evidence>
<evidence type="ECO:0000313" key="3">
    <source>
        <dbReference type="Proteomes" id="UP001596052"/>
    </source>
</evidence>